<gene>
    <name evidence="4" type="ORF">TL10_04105</name>
</gene>
<protein>
    <submittedName>
        <fullName evidence="4">Lipoprotein</fullName>
    </submittedName>
</protein>
<dbReference type="Pfam" id="PF10738">
    <property type="entry name" value="Lpp-LpqN"/>
    <property type="match status" value="1"/>
</dbReference>
<feature type="compositionally biased region" description="Low complexity" evidence="2">
    <location>
        <begin position="28"/>
        <end position="57"/>
    </location>
</feature>
<dbReference type="InterPro" id="IPR019674">
    <property type="entry name" value="Lipoprotein_LpqN/LpqT-like"/>
</dbReference>
<dbReference type="Gene3D" id="3.40.1000.10">
    <property type="entry name" value="Mog1/PsbP, alpha/beta/alpha sandwich"/>
    <property type="match status" value="1"/>
</dbReference>
<evidence type="ECO:0000256" key="2">
    <source>
        <dbReference type="SAM" id="MobiDB-lite"/>
    </source>
</evidence>
<sequence>MRTSAITGLVAAATALSVVLAGCDSGKDASAASDSPASAAPTTAAAAADAGNSKASDGPNPTIASYIKDHKITEQQVHRTDNGEPKVDLPKPDGWKATGDDNPPWAYDSIIYNGPVDSANYAPSVIALLSKLTGDVDAKALMATAPGEIQNLPGFTPSGPGTETKVRNYPAYRIAGTWVSDGKTKFVAQQTVIFPSGGATYVLQLNSDGAVDQTPIIQAATDTVAQQVKITP</sequence>
<proteinExistence type="predicted"/>
<feature type="region of interest" description="Disordered" evidence="2">
    <location>
        <begin position="27"/>
        <end position="62"/>
    </location>
</feature>
<feature type="signal peptide" evidence="3">
    <location>
        <begin position="1"/>
        <end position="21"/>
    </location>
</feature>
<feature type="region of interest" description="Disordered" evidence="2">
    <location>
        <begin position="75"/>
        <end position="97"/>
    </location>
</feature>
<evidence type="ECO:0000313" key="5">
    <source>
        <dbReference type="Proteomes" id="UP000032221"/>
    </source>
</evidence>
<dbReference type="RefSeq" id="WP_043984603.1">
    <property type="nucleotide sequence ID" value="NZ_JXST01000004.1"/>
</dbReference>
<name>A0A0D1LBS0_9MYCO</name>
<dbReference type="EMBL" id="JXST01000004">
    <property type="protein sequence ID" value="KIU18235.1"/>
    <property type="molecule type" value="Genomic_DNA"/>
</dbReference>
<keyword evidence="1 3" id="KW-0732">Signal</keyword>
<evidence type="ECO:0000313" key="4">
    <source>
        <dbReference type="EMBL" id="KIU18235.1"/>
    </source>
</evidence>
<evidence type="ECO:0000256" key="3">
    <source>
        <dbReference type="SAM" id="SignalP"/>
    </source>
</evidence>
<feature type="compositionally biased region" description="Basic and acidic residues" evidence="2">
    <location>
        <begin position="75"/>
        <end position="94"/>
    </location>
</feature>
<dbReference type="OrthoDB" id="3826775at2"/>
<accession>A0A0D1LBS0</accession>
<keyword evidence="4" id="KW-0449">Lipoprotein</keyword>
<evidence type="ECO:0000256" key="1">
    <source>
        <dbReference type="ARBA" id="ARBA00022729"/>
    </source>
</evidence>
<keyword evidence="5" id="KW-1185">Reference proteome</keyword>
<dbReference type="PROSITE" id="PS51257">
    <property type="entry name" value="PROKAR_LIPOPROTEIN"/>
    <property type="match status" value="1"/>
</dbReference>
<feature type="chain" id="PRO_5039120587" evidence="3">
    <location>
        <begin position="22"/>
        <end position="232"/>
    </location>
</feature>
<comment type="caution">
    <text evidence="4">The sequence shown here is derived from an EMBL/GenBank/DDBJ whole genome shotgun (WGS) entry which is preliminary data.</text>
</comment>
<organism evidence="4 5">
    <name type="scientific">Mycolicibacterium llatzerense</name>
    <dbReference type="NCBI Taxonomy" id="280871"/>
    <lineage>
        <taxon>Bacteria</taxon>
        <taxon>Bacillati</taxon>
        <taxon>Actinomycetota</taxon>
        <taxon>Actinomycetes</taxon>
        <taxon>Mycobacteriales</taxon>
        <taxon>Mycobacteriaceae</taxon>
        <taxon>Mycolicibacterium</taxon>
    </lineage>
</organism>
<reference evidence="4 5" key="1">
    <citation type="submission" date="2015-01" db="EMBL/GenBank/DDBJ databases">
        <title>Genome sequence of Mycobacterium llatzerense and Mycobacterium immunogenum recovered from brain abscess.</title>
        <authorList>
            <person name="Greninger A.L."/>
            <person name="Langelier C."/>
            <person name="Cunningham G."/>
            <person name="Chiu C.Y."/>
            <person name="Miller S."/>
        </authorList>
    </citation>
    <scope>NUCLEOTIDE SEQUENCE [LARGE SCALE GENOMIC DNA]</scope>
    <source>
        <strain evidence="4 5">CLUC14</strain>
    </source>
</reference>
<dbReference type="Proteomes" id="UP000032221">
    <property type="component" value="Unassembled WGS sequence"/>
</dbReference>
<dbReference type="AlphaFoldDB" id="A0A0D1LBS0"/>
<dbReference type="PATRIC" id="fig|280871.6.peg.836"/>